<name>A0A146K5I2_9EUKA</name>
<evidence type="ECO:0000313" key="8">
    <source>
        <dbReference type="EMBL" id="JAP90886.1"/>
    </source>
</evidence>
<comment type="similarity">
    <text evidence="2 6">Belongs to the RRP36 family.</text>
</comment>
<comment type="subcellular location">
    <subcellularLocation>
        <location evidence="1 6">Nucleus</location>
        <location evidence="1 6">Nucleolus</location>
    </subcellularLocation>
</comment>
<dbReference type="GO" id="GO:0005730">
    <property type="term" value="C:nucleolus"/>
    <property type="evidence" value="ECO:0007669"/>
    <property type="project" value="UniProtKB-SubCell"/>
</dbReference>
<dbReference type="EMBL" id="GDID01005720">
    <property type="protein sequence ID" value="JAP90886.1"/>
    <property type="molecule type" value="Transcribed_RNA"/>
</dbReference>
<comment type="subunit">
    <text evidence="6">Associates with 90S and pre-40S pre-ribosomal particles.</text>
</comment>
<feature type="region of interest" description="Disordered" evidence="7">
    <location>
        <begin position="133"/>
        <end position="158"/>
    </location>
</feature>
<keyword evidence="3 6" id="KW-0690">Ribosome biogenesis</keyword>
<accession>A0A146K5I2</accession>
<protein>
    <recommendedName>
        <fullName evidence="6">rRNA biogenesis protein RRP36</fullName>
    </recommendedName>
</protein>
<dbReference type="Pfam" id="PF06102">
    <property type="entry name" value="RRP36"/>
    <property type="match status" value="1"/>
</dbReference>
<keyword evidence="5 6" id="KW-0539">Nucleus</keyword>
<evidence type="ECO:0000256" key="7">
    <source>
        <dbReference type="SAM" id="MobiDB-lite"/>
    </source>
</evidence>
<feature type="compositionally biased region" description="Basic and acidic residues" evidence="7">
    <location>
        <begin position="63"/>
        <end position="78"/>
    </location>
</feature>
<dbReference type="PANTHER" id="PTHR21738:SF0">
    <property type="entry name" value="RIBOSOMAL RNA PROCESSING PROTEIN 36 HOMOLOG"/>
    <property type="match status" value="1"/>
</dbReference>
<dbReference type="GO" id="GO:0000462">
    <property type="term" value="P:maturation of SSU-rRNA from tricistronic rRNA transcript (SSU-rRNA, 5.8S rRNA, LSU-rRNA)"/>
    <property type="evidence" value="ECO:0007669"/>
    <property type="project" value="TreeGrafter"/>
</dbReference>
<evidence type="ECO:0000256" key="2">
    <source>
        <dbReference type="ARBA" id="ARBA00009418"/>
    </source>
</evidence>
<feature type="compositionally biased region" description="Basic and acidic residues" evidence="7">
    <location>
        <begin position="90"/>
        <end position="113"/>
    </location>
</feature>
<proteinExistence type="inferred from homology"/>
<dbReference type="AlphaFoldDB" id="A0A146K5I2"/>
<feature type="compositionally biased region" description="Basic and acidic residues" evidence="7">
    <location>
        <begin position="18"/>
        <end position="30"/>
    </location>
</feature>
<keyword evidence="6" id="KW-0687">Ribonucleoprotein</keyword>
<evidence type="ECO:0000256" key="3">
    <source>
        <dbReference type="ARBA" id="ARBA00022517"/>
    </source>
</evidence>
<evidence type="ECO:0000256" key="1">
    <source>
        <dbReference type="ARBA" id="ARBA00004604"/>
    </source>
</evidence>
<evidence type="ECO:0000256" key="4">
    <source>
        <dbReference type="ARBA" id="ARBA00022552"/>
    </source>
</evidence>
<feature type="compositionally biased region" description="Polar residues" evidence="7">
    <location>
        <begin position="1"/>
        <end position="17"/>
    </location>
</feature>
<evidence type="ECO:0000256" key="6">
    <source>
        <dbReference type="RuleBase" id="RU368027"/>
    </source>
</evidence>
<sequence>ACPANKQVSVSQINHTFPKQERRRDPRFDETQEFNAKAFRNSYQFVNDMRASEQLQLQQQLKSETDLNKKQQIRDKLQRNKRQIGNQKSHNFEKNLRRDLKEAEDNAVKEGKQKYHLSKQKLDEIVQAARFKDKQKGARGKKFVEKKYESMDKRRIRK</sequence>
<feature type="non-terminal residue" evidence="8">
    <location>
        <position position="1"/>
    </location>
</feature>
<feature type="region of interest" description="Disordered" evidence="7">
    <location>
        <begin position="61"/>
        <end position="117"/>
    </location>
</feature>
<dbReference type="PANTHER" id="PTHR21738">
    <property type="entry name" value="RIBOSOMAL RNA PROCESSING PROTEIN 36 HOMOLOG"/>
    <property type="match status" value="1"/>
</dbReference>
<feature type="non-terminal residue" evidence="8">
    <location>
        <position position="158"/>
    </location>
</feature>
<keyword evidence="4 6" id="KW-0698">rRNA processing</keyword>
<organism evidence="8">
    <name type="scientific">Trepomonas sp. PC1</name>
    <dbReference type="NCBI Taxonomy" id="1076344"/>
    <lineage>
        <taxon>Eukaryota</taxon>
        <taxon>Metamonada</taxon>
        <taxon>Diplomonadida</taxon>
        <taxon>Hexamitidae</taxon>
        <taxon>Hexamitinae</taxon>
        <taxon>Trepomonas</taxon>
    </lineage>
</organism>
<feature type="region of interest" description="Disordered" evidence="7">
    <location>
        <begin position="1"/>
        <end position="30"/>
    </location>
</feature>
<comment type="function">
    <text evidence="6">Component of the 90S pre-ribosome involved in the maturation of rRNAs. Required for early cleavages of the pre-RNAs in the 40S ribosomal subunit maturation pathway.</text>
</comment>
<evidence type="ECO:0000256" key="5">
    <source>
        <dbReference type="ARBA" id="ARBA00023242"/>
    </source>
</evidence>
<gene>
    <name evidence="8" type="ORF">TPC1_17674</name>
</gene>
<reference evidence="8" key="1">
    <citation type="submission" date="2015-07" db="EMBL/GenBank/DDBJ databases">
        <title>Adaptation to a free-living lifestyle via gene acquisitions in the diplomonad Trepomonas sp. PC1.</title>
        <authorList>
            <person name="Xu F."/>
            <person name="Jerlstrom-Hultqvist J."/>
            <person name="Kolisko M."/>
            <person name="Simpson A.G.B."/>
            <person name="Roger A.J."/>
            <person name="Svard S.G."/>
            <person name="Andersson J.O."/>
        </authorList>
    </citation>
    <scope>NUCLEOTIDE SEQUENCE</scope>
    <source>
        <strain evidence="8">PC1</strain>
    </source>
</reference>
<dbReference type="InterPro" id="IPR009292">
    <property type="entry name" value="RRP36"/>
</dbReference>
<dbReference type="GO" id="GO:0030686">
    <property type="term" value="C:90S preribosome"/>
    <property type="evidence" value="ECO:0007669"/>
    <property type="project" value="TreeGrafter"/>
</dbReference>